<dbReference type="EMBL" id="UGUY01000001">
    <property type="protein sequence ID" value="SUD66810.1"/>
    <property type="molecule type" value="Genomic_DNA"/>
</dbReference>
<evidence type="ECO:0000313" key="3">
    <source>
        <dbReference type="Proteomes" id="UP000254602"/>
    </source>
</evidence>
<sequence>MFPNARIRRGSLDAQDYLEFPKGLRTRMVIAAWFNIVGFTWLIVNGFIL</sequence>
<accession>A0A379KG14</accession>
<evidence type="ECO:0000256" key="1">
    <source>
        <dbReference type="SAM" id="Phobius"/>
    </source>
</evidence>
<proteinExistence type="predicted"/>
<dbReference type="AlphaFoldDB" id="A0A379KG14"/>
<evidence type="ECO:0000313" key="2">
    <source>
        <dbReference type="EMBL" id="SUD66810.1"/>
    </source>
</evidence>
<feature type="transmembrane region" description="Helical" evidence="1">
    <location>
        <begin position="28"/>
        <end position="48"/>
    </location>
</feature>
<protein>
    <submittedName>
        <fullName evidence="2">Uncharacterized protein</fullName>
    </submittedName>
</protein>
<dbReference type="Proteomes" id="UP000254602">
    <property type="component" value="Unassembled WGS sequence"/>
</dbReference>
<organism evidence="2 3">
    <name type="scientific">Pseudomonas putida</name>
    <name type="common">Arthrobacter siderocapsulatus</name>
    <dbReference type="NCBI Taxonomy" id="303"/>
    <lineage>
        <taxon>Bacteria</taxon>
        <taxon>Pseudomonadati</taxon>
        <taxon>Pseudomonadota</taxon>
        <taxon>Gammaproteobacteria</taxon>
        <taxon>Pseudomonadales</taxon>
        <taxon>Pseudomonadaceae</taxon>
        <taxon>Pseudomonas</taxon>
    </lineage>
</organism>
<keyword evidence="1" id="KW-0812">Transmembrane</keyword>
<gene>
    <name evidence="2" type="ORF">NCTC7914_00872</name>
</gene>
<reference evidence="2 3" key="1">
    <citation type="submission" date="2018-06" db="EMBL/GenBank/DDBJ databases">
        <authorList>
            <consortium name="Pathogen Informatics"/>
            <person name="Doyle S."/>
        </authorList>
    </citation>
    <scope>NUCLEOTIDE SEQUENCE [LARGE SCALE GENOMIC DNA]</scope>
    <source>
        <strain evidence="2 3">NCTC7914</strain>
    </source>
</reference>
<keyword evidence="1" id="KW-0472">Membrane</keyword>
<name>A0A379KG14_PSEPU</name>
<keyword evidence="1" id="KW-1133">Transmembrane helix</keyword>